<keyword evidence="3" id="KW-1185">Reference proteome</keyword>
<dbReference type="EMBL" id="AP026073">
    <property type="protein sequence ID" value="BDM70659.1"/>
    <property type="molecule type" value="Genomic_DNA"/>
</dbReference>
<gene>
    <name evidence="2" type="ORF">HEK616_41460</name>
</gene>
<feature type="transmembrane region" description="Helical" evidence="1">
    <location>
        <begin position="90"/>
        <end position="116"/>
    </location>
</feature>
<keyword evidence="1" id="KW-1133">Transmembrane helix</keyword>
<accession>A0ABM7ZWC3</accession>
<dbReference type="Gene3D" id="3.90.226.10">
    <property type="entry name" value="2-enoyl-CoA Hydratase, Chain A, domain 1"/>
    <property type="match status" value="1"/>
</dbReference>
<protein>
    <submittedName>
        <fullName evidence="2">Uncharacterized protein</fullName>
    </submittedName>
</protein>
<name>A0ABM7ZWC3_STRNI</name>
<proteinExistence type="predicted"/>
<dbReference type="Proteomes" id="UP001059597">
    <property type="component" value="Chromosome"/>
</dbReference>
<evidence type="ECO:0000256" key="1">
    <source>
        <dbReference type="SAM" id="Phobius"/>
    </source>
</evidence>
<sequence length="171" mass="19150">MPRTLPPRGNGRSVWREMCGAQRVGGNVWGLGFHFPAMWCSQFFSGDQVHLNAIYERGTDCTRRAGTVAYCPGPRRLDRPVSVLTSARTFSGVTILGVTILGVTILGVTFSGVTFSGGEMWRTRCRPWGGRWWSWCQGVGRSAAPKPDCQVHRWVQLGHCRWSTLPLLERR</sequence>
<evidence type="ECO:0000313" key="2">
    <source>
        <dbReference type="EMBL" id="BDM70659.1"/>
    </source>
</evidence>
<evidence type="ECO:0000313" key="3">
    <source>
        <dbReference type="Proteomes" id="UP001059597"/>
    </source>
</evidence>
<keyword evidence="1" id="KW-0812">Transmembrane</keyword>
<reference evidence="2" key="1">
    <citation type="submission" date="2022-06" db="EMBL/GenBank/DDBJ databases">
        <title>Complete genome sequence of Streptomyces nigrescens HEK616.</title>
        <authorList>
            <person name="Asamizu S."/>
            <person name="Onaka H."/>
        </authorList>
    </citation>
    <scope>NUCLEOTIDE SEQUENCE</scope>
    <source>
        <strain evidence="2">HEK616</strain>
    </source>
</reference>
<keyword evidence="1" id="KW-0472">Membrane</keyword>
<organism evidence="2 3">
    <name type="scientific">Streptomyces nigrescens</name>
    <dbReference type="NCBI Taxonomy" id="1920"/>
    <lineage>
        <taxon>Bacteria</taxon>
        <taxon>Bacillati</taxon>
        <taxon>Actinomycetota</taxon>
        <taxon>Actinomycetes</taxon>
        <taxon>Kitasatosporales</taxon>
        <taxon>Streptomycetaceae</taxon>
        <taxon>Streptomyces</taxon>
    </lineage>
</organism>